<dbReference type="STRING" id="1392877.SAMN05216221_1466"/>
<feature type="active site" evidence="2">
    <location>
        <position position="694"/>
    </location>
</feature>
<dbReference type="Gene3D" id="3.40.50.300">
    <property type="entry name" value="P-loop containing nucleotide triphosphate hydrolases"/>
    <property type="match status" value="2"/>
</dbReference>
<dbReference type="Gene3D" id="3.30.230.10">
    <property type="match status" value="1"/>
</dbReference>
<dbReference type="SUPFAM" id="SSF52540">
    <property type="entry name" value="P-loop containing nucleoside triphosphate hydrolases"/>
    <property type="match status" value="1"/>
</dbReference>
<gene>
    <name evidence="4" type="ORF">SAMN05216221_1466</name>
</gene>
<dbReference type="PROSITE" id="PS51786">
    <property type="entry name" value="LON_PROTEOLYTIC"/>
    <property type="match status" value="1"/>
</dbReference>
<dbReference type="EMBL" id="LT629751">
    <property type="protein sequence ID" value="SDS28016.1"/>
    <property type="molecule type" value="Genomic_DNA"/>
</dbReference>
<feature type="domain" description="Lon proteolytic" evidence="3">
    <location>
        <begin position="561"/>
        <end position="756"/>
    </location>
</feature>
<dbReference type="InterPro" id="IPR046843">
    <property type="entry name" value="LonB_AAA-LID"/>
</dbReference>
<accession>A0A1H1QXC7</accession>
<dbReference type="GO" id="GO:0005524">
    <property type="term" value="F:ATP binding"/>
    <property type="evidence" value="ECO:0007669"/>
    <property type="project" value="InterPro"/>
</dbReference>
<dbReference type="GO" id="GO:0004252">
    <property type="term" value="F:serine-type endopeptidase activity"/>
    <property type="evidence" value="ECO:0007669"/>
    <property type="project" value="UniProtKB-UniRule"/>
</dbReference>
<dbReference type="AlphaFoldDB" id="A0A1H1QXC7"/>
<dbReference type="Gene3D" id="1.10.8.60">
    <property type="match status" value="1"/>
</dbReference>
<dbReference type="Pfam" id="PF05362">
    <property type="entry name" value="Lon_C"/>
    <property type="match status" value="1"/>
</dbReference>
<dbReference type="InterPro" id="IPR027417">
    <property type="entry name" value="P-loop_NTPase"/>
</dbReference>
<keyword evidence="5" id="KW-1185">Reference proteome</keyword>
<dbReference type="InterPro" id="IPR027065">
    <property type="entry name" value="Lon_Prtase"/>
</dbReference>
<keyword evidence="2" id="KW-0378">Hydrolase</keyword>
<dbReference type="InterPro" id="IPR020568">
    <property type="entry name" value="Ribosomal_Su5_D2-typ_SF"/>
</dbReference>
<proteinExistence type="inferred from homology"/>
<dbReference type="PRINTS" id="PR00830">
    <property type="entry name" value="ENDOLAPTASE"/>
</dbReference>
<keyword evidence="2" id="KW-0720">Serine protease</keyword>
<evidence type="ECO:0000259" key="3">
    <source>
        <dbReference type="PROSITE" id="PS51786"/>
    </source>
</evidence>
<dbReference type="EC" id="3.4.21.53" evidence="2"/>
<dbReference type="GO" id="GO:0004176">
    <property type="term" value="F:ATP-dependent peptidase activity"/>
    <property type="evidence" value="ECO:0007669"/>
    <property type="project" value="UniProtKB-UniRule"/>
</dbReference>
<sequence length="806" mass="88872">MPSQHELSSQQLYHACDAKELSFDSTSDLPDFEASLGQERAIGALHVGVGIRHDGYNLYVMGSPGLGKHAIVRQLLGQQAAAVEPPSDWCYVNNFRTPHKPCVLRLPAGTACGLQADMRALVRSLLTALPAAFDSDEYRNAMQNLKDRFKAREEELFGTVDSQARAAGIILLRTPAGFTLAPLKDGEVLDAEAFDKLPDAEKQDIEERSERIRQVLRQTLQQAATASREHDQAVEWLNEAVTHATVERQFIDLEARYAHLPGVSAFLAEVKRDIGTKGSELFSAAPAEKLFDRQRVTPFNRYLVNVLVDNRDSQGAPLVYEDYPSYQNLVGRIEHQAQMGTLHTDFTLIKGGALHRANGGYLLLDARKLLTQPFAWEALKRALQGRELRIQSLEQVLSLASTISLEPDPIPLDVKVVLIGDRLLYYLLTQYDPDFPLLFKIEADFAEDLPRSAENTQLYARLIATLQRREQLRPLQGGAVARLIEQAARRAEDGEKLSLHMQDLIDLMREADYWAGQQQRPLVRREDVERAVRERVHRADQIRERMLEAALRDLRHIETDGQCLAQINGLAVLQLGAHAFGHPARITATARLGDGKLIDIEREVELGGALHSKGVLILSAFLASRFGGRAPLSFAASLVFEQSYGGVDGDSASTAELCVLQSALAQLPLRQDLALTGSVDQHGRVQVIGGVNEKIEGFFDLCAARGLSGRQGVIIPRGNVKHLMLRQEVVDAVAAGRFHVYAIAHVDQAMELLTGLTAGSADDQGQYPAGTVNGALQQRLHELSELRQRFAHPDRDGPAGNGQAAK</sequence>
<evidence type="ECO:0000313" key="5">
    <source>
        <dbReference type="Proteomes" id="UP000243359"/>
    </source>
</evidence>
<evidence type="ECO:0000313" key="4">
    <source>
        <dbReference type="EMBL" id="SDS28016.1"/>
    </source>
</evidence>
<name>A0A1H1QXC7_9PSED</name>
<evidence type="ECO:0000256" key="2">
    <source>
        <dbReference type="PROSITE-ProRule" id="PRU01122"/>
    </source>
</evidence>
<reference evidence="5" key="1">
    <citation type="submission" date="2016-10" db="EMBL/GenBank/DDBJ databases">
        <authorList>
            <person name="Varghese N."/>
            <person name="Submissions S."/>
        </authorList>
    </citation>
    <scope>NUCLEOTIDE SEQUENCE [LARGE SCALE GENOMIC DNA]</scope>
    <source>
        <strain evidence="5">KCTC 32247</strain>
    </source>
</reference>
<dbReference type="InterPro" id="IPR014721">
    <property type="entry name" value="Ribsml_uS5_D2-typ_fold_subgr"/>
</dbReference>
<dbReference type="InterPro" id="IPR041699">
    <property type="entry name" value="AAA_32"/>
</dbReference>
<protein>
    <recommendedName>
        <fullName evidence="2">endopeptidase La</fullName>
        <ecNumber evidence="2">3.4.21.53</ecNumber>
    </recommendedName>
</protein>
<dbReference type="RefSeq" id="WP_197673152.1">
    <property type="nucleotide sequence ID" value="NZ_LT629751.1"/>
</dbReference>
<dbReference type="Pfam" id="PF13654">
    <property type="entry name" value="AAA_32"/>
    <property type="match status" value="1"/>
</dbReference>
<dbReference type="PANTHER" id="PTHR10046">
    <property type="entry name" value="ATP DEPENDENT LON PROTEASE FAMILY MEMBER"/>
    <property type="match status" value="1"/>
</dbReference>
<dbReference type="SUPFAM" id="SSF54211">
    <property type="entry name" value="Ribosomal protein S5 domain 2-like"/>
    <property type="match status" value="1"/>
</dbReference>
<dbReference type="GO" id="GO:0006508">
    <property type="term" value="P:proteolysis"/>
    <property type="evidence" value="ECO:0007669"/>
    <property type="project" value="UniProtKB-KW"/>
</dbReference>
<comment type="catalytic activity">
    <reaction evidence="2">
        <text>Hydrolysis of proteins in presence of ATP.</text>
        <dbReference type="EC" id="3.4.21.53"/>
    </reaction>
</comment>
<feature type="active site" evidence="2">
    <location>
        <position position="651"/>
    </location>
</feature>
<dbReference type="Proteomes" id="UP000243359">
    <property type="component" value="Chromosome I"/>
</dbReference>
<dbReference type="InterPro" id="IPR046844">
    <property type="entry name" value="Lon-like_helical"/>
</dbReference>
<keyword evidence="1 2" id="KW-0645">Protease</keyword>
<evidence type="ECO:0000256" key="1">
    <source>
        <dbReference type="ARBA" id="ARBA00022670"/>
    </source>
</evidence>
<dbReference type="InterPro" id="IPR008269">
    <property type="entry name" value="Lon_proteolytic"/>
</dbReference>
<dbReference type="Pfam" id="PF20437">
    <property type="entry name" value="LonC_helical"/>
    <property type="match status" value="1"/>
</dbReference>
<organism evidence="4 5">
    <name type="scientific">Pseudomonas oryzae</name>
    <dbReference type="NCBI Taxonomy" id="1392877"/>
    <lineage>
        <taxon>Bacteria</taxon>
        <taxon>Pseudomonadati</taxon>
        <taxon>Pseudomonadota</taxon>
        <taxon>Gammaproteobacteria</taxon>
        <taxon>Pseudomonadales</taxon>
        <taxon>Pseudomonadaceae</taxon>
        <taxon>Pseudomonas</taxon>
    </lineage>
</organism>
<comment type="similarity">
    <text evidence="2">Belongs to the peptidase S16 family.</text>
</comment>
<dbReference type="GO" id="GO:0030163">
    <property type="term" value="P:protein catabolic process"/>
    <property type="evidence" value="ECO:0007669"/>
    <property type="project" value="InterPro"/>
</dbReference>
<dbReference type="Pfam" id="PF20436">
    <property type="entry name" value="LonB_AAA-LID"/>
    <property type="match status" value="1"/>
</dbReference>